<keyword evidence="1" id="KW-0808">Transferase</keyword>
<dbReference type="RefSeq" id="WP_153760492.1">
    <property type="nucleotide sequence ID" value="NZ_CP045851.1"/>
</dbReference>
<name>A0A5Q2RHQ7_9ACTN</name>
<dbReference type="GO" id="GO:0016740">
    <property type="term" value="F:transferase activity"/>
    <property type="evidence" value="ECO:0007669"/>
    <property type="project" value="UniProtKB-KW"/>
</dbReference>
<dbReference type="AlphaFoldDB" id="A0A5Q2RHQ7"/>
<dbReference type="SUPFAM" id="SSF48208">
    <property type="entry name" value="Six-hairpin glycosidases"/>
    <property type="match status" value="1"/>
</dbReference>
<evidence type="ECO:0000313" key="2">
    <source>
        <dbReference type="Proteomes" id="UP000334019"/>
    </source>
</evidence>
<dbReference type="InterPro" id="IPR012341">
    <property type="entry name" value="6hp_glycosidase-like_sf"/>
</dbReference>
<proteinExistence type="predicted"/>
<dbReference type="Proteomes" id="UP000334019">
    <property type="component" value="Chromosome"/>
</dbReference>
<dbReference type="GO" id="GO:0005975">
    <property type="term" value="P:carbohydrate metabolic process"/>
    <property type="evidence" value="ECO:0007669"/>
    <property type="project" value="InterPro"/>
</dbReference>
<sequence length="365" mass="40542">MPPEEITPPRVDGVVTADEVRATAAGIAEWQLPNGMIPWFPGGHADAWNHTEAAMALARTGFVAEAERAYEWLRSTQRPDGAWHQYYLADSIEQDKLDANTCAYVAAGVLHHWLLTRDRGFLETMWEVVEPAIDFVLDLQTPRGEITWARHADGTPWSFALLTGSSSICHSLRCAVTLAEELGHERPDWELSAAQLAHVIEHEPDAFAPKHRWAMDWYYPVLAGVLTGERGREHLAARYDTFVMPERGIRCVSDRPWVTVAETCECTLAHLAVGETEKALEMFSWTRPQRTDDGRYWTGVVYPQQDTFPTGERSTYTAAAVVLAADALDGTAPTAGLFTDGASVAPLVDFDPASRDLDAEVRDPR</sequence>
<protein>
    <submittedName>
        <fullName evidence="1">Prenyltransferase</fullName>
    </submittedName>
</protein>
<accession>A0A5Q2RHQ7</accession>
<reference evidence="1 2" key="1">
    <citation type="submission" date="2019-11" db="EMBL/GenBank/DDBJ databases">
        <authorList>
            <person name="He Y."/>
        </authorList>
    </citation>
    <scope>NUCLEOTIDE SEQUENCE [LARGE SCALE GENOMIC DNA]</scope>
    <source>
        <strain evidence="1 2">SCSIO 58843</strain>
    </source>
</reference>
<dbReference type="Gene3D" id="1.50.10.10">
    <property type="match status" value="1"/>
</dbReference>
<evidence type="ECO:0000313" key="1">
    <source>
        <dbReference type="EMBL" id="QGG96388.1"/>
    </source>
</evidence>
<dbReference type="EMBL" id="CP045851">
    <property type="protein sequence ID" value="QGG96388.1"/>
    <property type="molecule type" value="Genomic_DNA"/>
</dbReference>
<keyword evidence="2" id="KW-1185">Reference proteome</keyword>
<dbReference type="InterPro" id="IPR008928">
    <property type="entry name" value="6-hairpin_glycosidase_sf"/>
</dbReference>
<gene>
    <name evidence="1" type="ORF">GH723_15490</name>
</gene>
<dbReference type="KEGG" id="atq:GH723_15490"/>
<organism evidence="1 2">
    <name type="scientific">Actinomarinicola tropica</name>
    <dbReference type="NCBI Taxonomy" id="2789776"/>
    <lineage>
        <taxon>Bacteria</taxon>
        <taxon>Bacillati</taxon>
        <taxon>Actinomycetota</taxon>
        <taxon>Acidimicrobiia</taxon>
        <taxon>Acidimicrobiales</taxon>
        <taxon>Iamiaceae</taxon>
        <taxon>Actinomarinicola</taxon>
    </lineage>
</organism>